<sequence length="348" mass="38265">APSWSPTLHLSPLSPALVPNPPRSLSLSLSLSPPAPSPCPRLPTHLPLSASGINSESDLRHRPHLQAMHYKPGLPPPVQALPSLEPHVRHFVFAATRAGRNDEEIPHLQLHPPVSSPARDADPFDPPAAPQPDDACGRLGPSDGDHRLLQWETQPIRGVIGVPHDEDLVWVWVALSEYLRWDRLLCSRNRRSCGGCMPRPPATSRYGPSEYSKRSEAASGRLTARVREPRLCPPEKAASEEDWAATRAPLSPPPRSALLVYPCCGWSRRERRGSSRGTWNGWRRRQGTRQSGSCHRAPPSSTLQKTAALPCRRPGLPLRKPLSLGGNGGGDPHGRICSFYDFHSHPQR</sequence>
<dbReference type="EMBL" id="NMUH01000380">
    <property type="protein sequence ID" value="MQL78079.1"/>
    <property type="molecule type" value="Genomic_DNA"/>
</dbReference>
<name>A0A843UD81_COLES</name>
<feature type="compositionally biased region" description="Polar residues" evidence="1">
    <location>
        <begin position="288"/>
        <end position="305"/>
    </location>
</feature>
<evidence type="ECO:0000313" key="3">
    <source>
        <dbReference type="Proteomes" id="UP000652761"/>
    </source>
</evidence>
<protein>
    <submittedName>
        <fullName evidence="2">Uncharacterized protein</fullName>
    </submittedName>
</protein>
<proteinExistence type="predicted"/>
<accession>A0A843UD81</accession>
<feature type="region of interest" description="Disordered" evidence="1">
    <location>
        <begin position="197"/>
        <end position="222"/>
    </location>
</feature>
<feature type="compositionally biased region" description="Low complexity" evidence="1">
    <location>
        <begin position="23"/>
        <end position="32"/>
    </location>
</feature>
<evidence type="ECO:0000313" key="2">
    <source>
        <dbReference type="EMBL" id="MQL78079.1"/>
    </source>
</evidence>
<keyword evidence="3" id="KW-1185">Reference proteome</keyword>
<dbReference type="AlphaFoldDB" id="A0A843UD81"/>
<organism evidence="2 3">
    <name type="scientific">Colocasia esculenta</name>
    <name type="common">Wild taro</name>
    <name type="synonym">Arum esculentum</name>
    <dbReference type="NCBI Taxonomy" id="4460"/>
    <lineage>
        <taxon>Eukaryota</taxon>
        <taxon>Viridiplantae</taxon>
        <taxon>Streptophyta</taxon>
        <taxon>Embryophyta</taxon>
        <taxon>Tracheophyta</taxon>
        <taxon>Spermatophyta</taxon>
        <taxon>Magnoliopsida</taxon>
        <taxon>Liliopsida</taxon>
        <taxon>Araceae</taxon>
        <taxon>Aroideae</taxon>
        <taxon>Colocasieae</taxon>
        <taxon>Colocasia</taxon>
    </lineage>
</organism>
<dbReference type="Proteomes" id="UP000652761">
    <property type="component" value="Unassembled WGS sequence"/>
</dbReference>
<gene>
    <name evidence="2" type="ORF">Taro_010491</name>
</gene>
<feature type="region of interest" description="Disordered" evidence="1">
    <location>
        <begin position="270"/>
        <end position="305"/>
    </location>
</feature>
<reference evidence="2" key="1">
    <citation type="submission" date="2017-07" db="EMBL/GenBank/DDBJ databases">
        <title>Taro Niue Genome Assembly and Annotation.</title>
        <authorList>
            <person name="Atibalentja N."/>
            <person name="Keating K."/>
            <person name="Fields C.J."/>
        </authorList>
    </citation>
    <scope>NUCLEOTIDE SEQUENCE</scope>
    <source>
        <strain evidence="2">Niue_2</strain>
        <tissue evidence="2">Leaf</tissue>
    </source>
</reference>
<feature type="region of interest" description="Disordered" evidence="1">
    <location>
        <begin position="1"/>
        <end position="38"/>
    </location>
</feature>
<evidence type="ECO:0000256" key="1">
    <source>
        <dbReference type="SAM" id="MobiDB-lite"/>
    </source>
</evidence>
<feature type="region of interest" description="Disordered" evidence="1">
    <location>
        <begin position="102"/>
        <end position="145"/>
    </location>
</feature>
<feature type="non-terminal residue" evidence="2">
    <location>
        <position position="348"/>
    </location>
</feature>
<comment type="caution">
    <text evidence="2">The sequence shown here is derived from an EMBL/GenBank/DDBJ whole genome shotgun (WGS) entry which is preliminary data.</text>
</comment>